<reference evidence="2 3" key="1">
    <citation type="submission" date="2016-12" db="EMBL/GenBank/DDBJ databases">
        <title>Marinobacter lutaoensis whole genome sequencing.</title>
        <authorList>
            <person name="Verma A."/>
            <person name="Krishnamurthi S."/>
        </authorList>
    </citation>
    <scope>NUCLEOTIDE SEQUENCE [LARGE SCALE GENOMIC DNA]</scope>
    <source>
        <strain evidence="2 3">T5054</strain>
    </source>
</reference>
<proteinExistence type="predicted"/>
<gene>
    <name evidence="2" type="ORF">BTO32_15010</name>
</gene>
<accession>A0A1V2DPT8</accession>
<keyword evidence="1" id="KW-1133">Transmembrane helix</keyword>
<feature type="transmembrane region" description="Helical" evidence="1">
    <location>
        <begin position="34"/>
        <end position="55"/>
    </location>
</feature>
<sequence>MAQGRLPEDGESIAQLEKVGATQEAKRTPRLGSLAATLIDLVGWALILLWVTVFFAGGADWQSRVAHVAQDISSLVLPALGVLIIGVARIITELYLLRQKL</sequence>
<keyword evidence="3" id="KW-1185">Reference proteome</keyword>
<feature type="transmembrane region" description="Helical" evidence="1">
    <location>
        <begin position="75"/>
        <end position="97"/>
    </location>
</feature>
<dbReference type="Proteomes" id="UP000189339">
    <property type="component" value="Unassembled WGS sequence"/>
</dbReference>
<dbReference type="EMBL" id="MSCW01000009">
    <property type="protein sequence ID" value="ONF42520.1"/>
    <property type="molecule type" value="Genomic_DNA"/>
</dbReference>
<organism evidence="2 3">
    <name type="scientific">Marinobacter lutaoensis</name>
    <dbReference type="NCBI Taxonomy" id="135739"/>
    <lineage>
        <taxon>Bacteria</taxon>
        <taxon>Pseudomonadati</taxon>
        <taxon>Pseudomonadota</taxon>
        <taxon>Gammaproteobacteria</taxon>
        <taxon>Pseudomonadales</taxon>
        <taxon>Marinobacteraceae</taxon>
        <taxon>Marinobacter</taxon>
    </lineage>
</organism>
<evidence type="ECO:0000313" key="3">
    <source>
        <dbReference type="Proteomes" id="UP000189339"/>
    </source>
</evidence>
<keyword evidence="1" id="KW-0472">Membrane</keyword>
<evidence type="ECO:0000256" key="1">
    <source>
        <dbReference type="SAM" id="Phobius"/>
    </source>
</evidence>
<dbReference type="AlphaFoldDB" id="A0A1V2DPT8"/>
<evidence type="ECO:0000313" key="2">
    <source>
        <dbReference type="EMBL" id="ONF42520.1"/>
    </source>
</evidence>
<protein>
    <submittedName>
        <fullName evidence="2">Uncharacterized protein</fullName>
    </submittedName>
</protein>
<name>A0A1V2DPT8_9GAMM</name>
<dbReference type="RefSeq" id="WP_076725465.1">
    <property type="nucleotide sequence ID" value="NZ_MSCW01000009.1"/>
</dbReference>
<comment type="caution">
    <text evidence="2">The sequence shown here is derived from an EMBL/GenBank/DDBJ whole genome shotgun (WGS) entry which is preliminary data.</text>
</comment>
<dbReference type="STRING" id="135739.BTO32_15010"/>
<keyword evidence="1" id="KW-0812">Transmembrane</keyword>